<dbReference type="STRING" id="272560.BPSL1155"/>
<dbReference type="SMR" id="Q63VT9"/>
<dbReference type="PATRIC" id="fig|272560.51.peg.383"/>
<name>Q63VT9_BURPS</name>
<protein>
    <submittedName>
        <fullName evidence="1">Uncharacterized protein</fullName>
    </submittedName>
</protein>
<evidence type="ECO:0000313" key="2">
    <source>
        <dbReference type="Proteomes" id="UP000000605"/>
    </source>
</evidence>
<keyword evidence="2" id="KW-1185">Reference proteome</keyword>
<evidence type="ECO:0000313" key="1">
    <source>
        <dbReference type="EMBL" id="CAH35150.1"/>
    </source>
</evidence>
<organism evidence="1 2">
    <name type="scientific">Burkholderia pseudomallei (strain K96243)</name>
    <dbReference type="NCBI Taxonomy" id="272560"/>
    <lineage>
        <taxon>Bacteria</taxon>
        <taxon>Pseudomonadati</taxon>
        <taxon>Pseudomonadota</taxon>
        <taxon>Betaproteobacteria</taxon>
        <taxon>Burkholderiales</taxon>
        <taxon>Burkholderiaceae</taxon>
        <taxon>Burkholderia</taxon>
        <taxon>pseudomallei group</taxon>
    </lineage>
</organism>
<dbReference type="EMBL" id="BX571965">
    <property type="protein sequence ID" value="CAH35150.1"/>
    <property type="molecule type" value="Genomic_DNA"/>
</dbReference>
<dbReference type="AlphaFoldDB" id="Q63VT9"/>
<dbReference type="KEGG" id="bps:BPSL1155"/>
<dbReference type="eggNOG" id="COG3311">
    <property type="taxonomic scope" value="Bacteria"/>
</dbReference>
<proteinExistence type="predicted"/>
<gene>
    <name evidence="1" type="ordered locus">BPSL1155</name>
</gene>
<sequence>MSQTASAPLSKALVSFDSLPNSAHVDVRTVAGLYGCSVPTVWRRVAAGLIPAAKKFGHSSRWNVGELRTNLVPEAA</sequence>
<dbReference type="RefSeq" id="WP_009936879.1">
    <property type="nucleotide sequence ID" value="NC_006350.1"/>
</dbReference>
<reference evidence="1 2" key="1">
    <citation type="journal article" date="2004" name="Proc. Natl. Acad. Sci. U.S.A.">
        <title>Genomic plasticity of the causative agent of melioidosis, Burkholderia pseudomallei.</title>
        <authorList>
            <person name="Holden M.T.G."/>
            <person name="Titball R.W."/>
            <person name="Peacock S.J."/>
            <person name="Cerdeno-Tarraga A.M."/>
            <person name="Atkins T."/>
            <person name="Crossman L.C."/>
            <person name="Pitt T."/>
            <person name="Churcher C."/>
            <person name="Mungall K."/>
            <person name="Bentley S.D."/>
            <person name="Sebaihia M."/>
            <person name="Thomson N.R."/>
            <person name="Bason N."/>
            <person name="Beacham I.R."/>
            <person name="Brooks K."/>
            <person name="Brown K.A."/>
            <person name="Brown N.F."/>
            <person name="Challis G.L."/>
            <person name="Cherevach I."/>
            <person name="Chillingworth T."/>
            <person name="Cronin A."/>
            <person name="Crosset B."/>
            <person name="Davis P."/>
            <person name="DeShazer D."/>
            <person name="Feltwell T."/>
            <person name="Fraser A."/>
            <person name="Hance Z."/>
            <person name="Hauser H."/>
            <person name="Holroyd S."/>
            <person name="Jagels K."/>
            <person name="Keith K.E."/>
            <person name="Maddison M."/>
            <person name="Moule S."/>
            <person name="Price C."/>
            <person name="Quail M.A."/>
            <person name="Rabbinowitsch E."/>
            <person name="Rutherford K."/>
            <person name="Sanders M."/>
            <person name="Simmonds M."/>
            <person name="Songsivilai S."/>
            <person name="Stevens K."/>
            <person name="Tumapa S."/>
            <person name="Vesaratchavest M."/>
            <person name="Whitehead S."/>
            <person name="Yeats C."/>
            <person name="Barrell B.G."/>
            <person name="Oyston P.C.F."/>
            <person name="Parkhill J."/>
        </authorList>
    </citation>
    <scope>NUCLEOTIDE SEQUENCE [LARGE SCALE GENOMIC DNA]</scope>
    <source>
        <strain evidence="1 2">K96243</strain>
    </source>
</reference>
<accession>Q63VT9</accession>
<dbReference type="Proteomes" id="UP000000605">
    <property type="component" value="Chromosome 1"/>
</dbReference>
<dbReference type="Gene3D" id="1.10.238.160">
    <property type="match status" value="1"/>
</dbReference>